<comment type="caution">
    <text evidence="1">The sequence shown here is derived from an EMBL/GenBank/DDBJ whole genome shotgun (WGS) entry which is preliminary data.</text>
</comment>
<evidence type="ECO:0000313" key="1">
    <source>
        <dbReference type="EMBL" id="KNZ52930.1"/>
    </source>
</evidence>
<dbReference type="Proteomes" id="UP000037035">
    <property type="component" value="Unassembled WGS sequence"/>
</dbReference>
<sequence length="138" mass="15616">MAYLLANETPLWIKVVRQSSQSDPTVLLSEQDCDIPEEEWVEALHFSEVTANGCWSWGNSSHSLHDYPTRHQATPVNKHPLGPYQKAPDPYPQQQVVYPTIRAMFSHPNHKSIPHAAITISPTTNTSPTHRFLPSNHE</sequence>
<organism evidence="1 2">
    <name type="scientific">Puccinia sorghi</name>
    <dbReference type="NCBI Taxonomy" id="27349"/>
    <lineage>
        <taxon>Eukaryota</taxon>
        <taxon>Fungi</taxon>
        <taxon>Dikarya</taxon>
        <taxon>Basidiomycota</taxon>
        <taxon>Pucciniomycotina</taxon>
        <taxon>Pucciniomycetes</taxon>
        <taxon>Pucciniales</taxon>
        <taxon>Pucciniaceae</taxon>
        <taxon>Puccinia</taxon>
    </lineage>
</organism>
<dbReference type="EMBL" id="LAVV01008390">
    <property type="protein sequence ID" value="KNZ52930.1"/>
    <property type="molecule type" value="Genomic_DNA"/>
</dbReference>
<accession>A0A0L6UYK0</accession>
<proteinExistence type="predicted"/>
<dbReference type="VEuPathDB" id="FungiDB:VP01_339g12"/>
<dbReference type="OrthoDB" id="10669538at2759"/>
<protein>
    <submittedName>
        <fullName evidence="1">Uncharacterized protein</fullName>
    </submittedName>
</protein>
<dbReference type="AlphaFoldDB" id="A0A0L6UYK0"/>
<reference evidence="1 2" key="1">
    <citation type="submission" date="2015-08" db="EMBL/GenBank/DDBJ databases">
        <title>Next Generation Sequencing and Analysis of the Genome of Puccinia sorghi L Schw, the Causal Agent of Maize Common Rust.</title>
        <authorList>
            <person name="Rochi L."/>
            <person name="Burguener G."/>
            <person name="Darino M."/>
            <person name="Turjanski A."/>
            <person name="Kreff E."/>
            <person name="Dieguez M.J."/>
            <person name="Sacco F."/>
        </authorList>
    </citation>
    <scope>NUCLEOTIDE SEQUENCE [LARGE SCALE GENOMIC DNA]</scope>
    <source>
        <strain evidence="1 2">RO10H11247</strain>
    </source>
</reference>
<name>A0A0L6UYK0_9BASI</name>
<evidence type="ECO:0000313" key="2">
    <source>
        <dbReference type="Proteomes" id="UP000037035"/>
    </source>
</evidence>
<gene>
    <name evidence="1" type="ORF">VP01_339g12</name>
</gene>
<keyword evidence="2" id="KW-1185">Reference proteome</keyword>